<proteinExistence type="predicted"/>
<organism evidence="1 2">
    <name type="scientific">Arthrobacter methylotrophus</name>
    <dbReference type="NCBI Taxonomy" id="121291"/>
    <lineage>
        <taxon>Bacteria</taxon>
        <taxon>Bacillati</taxon>
        <taxon>Actinomycetota</taxon>
        <taxon>Actinomycetes</taxon>
        <taxon>Micrococcales</taxon>
        <taxon>Micrococcaceae</taxon>
        <taxon>Arthrobacter</taxon>
    </lineage>
</organism>
<gene>
    <name evidence="1" type="ORF">ACFFPI_09585</name>
</gene>
<keyword evidence="2" id="KW-1185">Reference proteome</keyword>
<name>A0ABV5UPC3_9MICC</name>
<comment type="caution">
    <text evidence="1">The sequence shown here is derived from an EMBL/GenBank/DDBJ whole genome shotgun (WGS) entry which is preliminary data.</text>
</comment>
<dbReference type="RefSeq" id="WP_345044662.1">
    <property type="nucleotide sequence ID" value="NZ_BAABED010000001.1"/>
</dbReference>
<reference evidence="1 2" key="1">
    <citation type="submission" date="2024-09" db="EMBL/GenBank/DDBJ databases">
        <authorList>
            <person name="Sun Q."/>
            <person name="Mori K."/>
        </authorList>
    </citation>
    <scope>NUCLEOTIDE SEQUENCE [LARGE SCALE GENOMIC DNA]</scope>
    <source>
        <strain evidence="1 2">JCM 13519</strain>
    </source>
</reference>
<dbReference type="Proteomes" id="UP001589536">
    <property type="component" value="Unassembled WGS sequence"/>
</dbReference>
<accession>A0ABV5UPC3</accession>
<protein>
    <submittedName>
        <fullName evidence="1">Uncharacterized protein</fullName>
    </submittedName>
</protein>
<evidence type="ECO:0000313" key="1">
    <source>
        <dbReference type="EMBL" id="MFB9714374.1"/>
    </source>
</evidence>
<evidence type="ECO:0000313" key="2">
    <source>
        <dbReference type="Proteomes" id="UP001589536"/>
    </source>
</evidence>
<sequence>MGRPPRSSGTRTSAGSFYYTTGALGSIVLLTDSTQATTNPWTYAGGYNDTA</sequence>
<dbReference type="EMBL" id="JBHMBH010000019">
    <property type="protein sequence ID" value="MFB9714374.1"/>
    <property type="molecule type" value="Genomic_DNA"/>
</dbReference>